<dbReference type="Proteomes" id="UP000262320">
    <property type="component" value="Segment"/>
</dbReference>
<protein>
    <submittedName>
        <fullName evidence="1">Endonuclease/holliday junction resolvase</fullName>
    </submittedName>
</protein>
<sequence>MVYRTLLQHGFEPEYETHTYTIWEGFRPTVPFYTRNKAKATILNLKKLINITYTPDFYMEYQGLKIIIEVKGQTNDVFPYKFKLFRWHIENLPDKENYLIFEVFTKKQLLEFIQIIKDESHRKNEEIAQQFTQE</sequence>
<keyword evidence="1" id="KW-0255">Endonuclease</keyword>
<gene>
    <name evidence="1" type="ORF">crAss001_72</name>
</gene>
<keyword evidence="1" id="KW-0378">Hydrolase</keyword>
<name>A0A385DVY1_BPCA1</name>
<organismHost>
    <name type="scientific">Bacteroides intestinalis</name>
    <dbReference type="NCBI Taxonomy" id="329854"/>
</organismHost>
<keyword evidence="2" id="KW-1185">Reference proteome</keyword>
<reference evidence="1 2" key="1">
    <citation type="submission" date="2018-07" db="EMBL/GenBank/DDBJ databases">
        <title>PhiCrAss001, a member of the most abundant bacteriophage family in the human gut, infects Bacteroides.</title>
        <authorList>
            <person name="Shkoporov A.N."/>
            <person name="Khokhlova E.V."/>
            <person name="Fitzgerald C.B."/>
            <person name="Stockdale S.R."/>
            <person name="Draper L.A."/>
            <person name="Ross R.P."/>
            <person name="Hill C."/>
        </authorList>
    </citation>
    <scope>NUCLEOTIDE SEQUENCE [LARGE SCALE GENOMIC DNA]</scope>
    <source>
        <strain evidence="2">crAss001</strain>
    </source>
</reference>
<dbReference type="Gene3D" id="3.40.91.30">
    <property type="match status" value="1"/>
</dbReference>
<proteinExistence type="predicted"/>
<evidence type="ECO:0000313" key="1">
    <source>
        <dbReference type="EMBL" id="AXQ62715.1"/>
    </source>
</evidence>
<dbReference type="EMBL" id="MH675552">
    <property type="protein sequence ID" value="AXQ62715.1"/>
    <property type="molecule type" value="Genomic_DNA"/>
</dbReference>
<organism evidence="1 2">
    <name type="scientific">Bacteroides phage crAss001</name>
    <name type="common">Bacteroides phage PhiCrAss001</name>
    <dbReference type="NCBI Taxonomy" id="2301731"/>
    <lineage>
        <taxon>Viruses</taxon>
        <taxon>Duplodnaviria</taxon>
        <taxon>Heunggongvirae</taxon>
        <taxon>Uroviricota</taxon>
        <taxon>Caudoviricetes</taxon>
        <taxon>Crassvirales</taxon>
        <taxon>Steigviridae</taxon>
        <taxon>Asinivirinae</taxon>
        <taxon>Kehishuvirus</taxon>
        <taxon>Kehishuvirus primarius</taxon>
    </lineage>
</organism>
<accession>A0A385DVY1</accession>
<dbReference type="GO" id="GO:0004519">
    <property type="term" value="F:endonuclease activity"/>
    <property type="evidence" value="ECO:0007669"/>
    <property type="project" value="UniProtKB-KW"/>
</dbReference>
<evidence type="ECO:0000313" key="2">
    <source>
        <dbReference type="Proteomes" id="UP000262320"/>
    </source>
</evidence>
<keyword evidence="1" id="KW-0540">Nuclease</keyword>